<reference evidence="2 3" key="2">
    <citation type="submission" date="2018-11" db="EMBL/GenBank/DDBJ databases">
        <authorList>
            <consortium name="Pathogen Informatics"/>
        </authorList>
    </citation>
    <scope>NUCLEOTIDE SEQUENCE [LARGE SCALE GENOMIC DNA]</scope>
</reference>
<keyword evidence="3" id="KW-1185">Reference proteome</keyword>
<protein>
    <submittedName>
        <fullName evidence="4">Aldo_ket_red domain-containing protein</fullName>
    </submittedName>
</protein>
<dbReference type="PANTHER" id="PTHR11732">
    <property type="entry name" value="ALDO/KETO REDUCTASE"/>
    <property type="match status" value="1"/>
</dbReference>
<reference evidence="4" key="1">
    <citation type="submission" date="2016-06" db="UniProtKB">
        <authorList>
            <consortium name="WormBaseParasite"/>
        </authorList>
    </citation>
    <scope>IDENTIFICATION</scope>
</reference>
<accession>A0A183D3B2</accession>
<dbReference type="Gene3D" id="3.20.20.100">
    <property type="entry name" value="NADP-dependent oxidoreductase domain"/>
    <property type="match status" value="1"/>
</dbReference>
<dbReference type="Pfam" id="PF00248">
    <property type="entry name" value="Aldo_ket_red"/>
    <property type="match status" value="1"/>
</dbReference>
<dbReference type="EMBL" id="UYRT01005326">
    <property type="protein sequence ID" value="VDK38470.1"/>
    <property type="molecule type" value="Genomic_DNA"/>
</dbReference>
<organism evidence="4">
    <name type="scientific">Gongylonema pulchrum</name>
    <dbReference type="NCBI Taxonomy" id="637853"/>
    <lineage>
        <taxon>Eukaryota</taxon>
        <taxon>Metazoa</taxon>
        <taxon>Ecdysozoa</taxon>
        <taxon>Nematoda</taxon>
        <taxon>Chromadorea</taxon>
        <taxon>Rhabditida</taxon>
        <taxon>Spirurina</taxon>
        <taxon>Spiruromorpha</taxon>
        <taxon>Spiruroidea</taxon>
        <taxon>Gongylonematidae</taxon>
        <taxon>Gongylonema</taxon>
    </lineage>
</organism>
<dbReference type="WBParaSite" id="GPUH_0000320801-mRNA-1">
    <property type="protein sequence ID" value="GPUH_0000320801-mRNA-1"/>
    <property type="gene ID" value="GPUH_0000320801"/>
</dbReference>
<sequence length="151" mass="17529">MLHLQAPPEISPKISVICYSDNITDIIQKRFQVECHLYFPQLDLHEVCKKHGITLTAYAPLGSPGRVDWEVPKRGKMQWAEAKSDMENELVKKFAKKYNKTPAQICLRYLIQRGICVIPKSVKEKRVQENFNVNFFADKNGLEIRTFMAKF</sequence>
<dbReference type="PRINTS" id="PR00069">
    <property type="entry name" value="ALDKETRDTASE"/>
</dbReference>
<dbReference type="InterPro" id="IPR020471">
    <property type="entry name" value="AKR"/>
</dbReference>
<proteinExistence type="predicted"/>
<gene>
    <name evidence="2" type="ORF">GPUH_LOCUS3203</name>
</gene>
<dbReference type="SUPFAM" id="SSF51430">
    <property type="entry name" value="NAD(P)-linked oxidoreductase"/>
    <property type="match status" value="1"/>
</dbReference>
<dbReference type="GO" id="GO:0016491">
    <property type="term" value="F:oxidoreductase activity"/>
    <property type="evidence" value="ECO:0007669"/>
    <property type="project" value="InterPro"/>
</dbReference>
<name>A0A183D3B2_9BILA</name>
<evidence type="ECO:0000313" key="3">
    <source>
        <dbReference type="Proteomes" id="UP000271098"/>
    </source>
</evidence>
<dbReference type="InterPro" id="IPR036812">
    <property type="entry name" value="NAD(P)_OxRdtase_dom_sf"/>
</dbReference>
<feature type="domain" description="NADP-dependent oxidoreductase" evidence="1">
    <location>
        <begin position="32"/>
        <end position="134"/>
    </location>
</feature>
<evidence type="ECO:0000313" key="4">
    <source>
        <dbReference type="WBParaSite" id="GPUH_0000320801-mRNA-1"/>
    </source>
</evidence>
<dbReference type="OrthoDB" id="416253at2759"/>
<evidence type="ECO:0000313" key="2">
    <source>
        <dbReference type="EMBL" id="VDK38470.1"/>
    </source>
</evidence>
<dbReference type="InterPro" id="IPR023210">
    <property type="entry name" value="NADP_OxRdtase_dom"/>
</dbReference>
<evidence type="ECO:0000259" key="1">
    <source>
        <dbReference type="Pfam" id="PF00248"/>
    </source>
</evidence>
<dbReference type="AlphaFoldDB" id="A0A183D3B2"/>
<dbReference type="Proteomes" id="UP000271098">
    <property type="component" value="Unassembled WGS sequence"/>
</dbReference>